<dbReference type="Pfam" id="PF02518">
    <property type="entry name" value="HATPase_c"/>
    <property type="match status" value="1"/>
</dbReference>
<dbReference type="CDD" id="cd16917">
    <property type="entry name" value="HATPase_UhpB-NarQ-NarX-like"/>
    <property type="match status" value="1"/>
</dbReference>
<dbReference type="InterPro" id="IPR011712">
    <property type="entry name" value="Sig_transdc_His_kin_sub3_dim/P"/>
</dbReference>
<dbReference type="PANTHER" id="PTHR24421">
    <property type="entry name" value="NITRATE/NITRITE SENSOR PROTEIN NARX-RELATED"/>
    <property type="match status" value="1"/>
</dbReference>
<keyword evidence="13" id="KW-1185">Reference proteome</keyword>
<evidence type="ECO:0000256" key="10">
    <source>
        <dbReference type="SAM" id="Phobius"/>
    </source>
</evidence>
<evidence type="ECO:0000256" key="6">
    <source>
        <dbReference type="ARBA" id="ARBA00022777"/>
    </source>
</evidence>
<dbReference type="Gene3D" id="3.30.565.10">
    <property type="entry name" value="Histidine kinase-like ATPase, C-terminal domain"/>
    <property type="match status" value="1"/>
</dbReference>
<reference evidence="12" key="2">
    <citation type="submission" date="2020-09" db="EMBL/GenBank/DDBJ databases">
        <authorList>
            <person name="Sun Q."/>
            <person name="Zhou Y."/>
        </authorList>
    </citation>
    <scope>NUCLEOTIDE SEQUENCE</scope>
    <source>
        <strain evidence="12">CGMCC 4.7398</strain>
    </source>
</reference>
<feature type="transmembrane region" description="Helical" evidence="10">
    <location>
        <begin position="156"/>
        <end position="176"/>
    </location>
</feature>
<evidence type="ECO:0000259" key="11">
    <source>
        <dbReference type="SMART" id="SM00387"/>
    </source>
</evidence>
<feature type="transmembrane region" description="Helical" evidence="10">
    <location>
        <begin position="54"/>
        <end position="73"/>
    </location>
</feature>
<keyword evidence="10" id="KW-1133">Transmembrane helix</keyword>
<evidence type="ECO:0000256" key="9">
    <source>
        <dbReference type="SAM" id="MobiDB-lite"/>
    </source>
</evidence>
<feature type="compositionally biased region" description="Pro residues" evidence="9">
    <location>
        <begin position="7"/>
        <end position="17"/>
    </location>
</feature>
<feature type="transmembrane region" description="Helical" evidence="10">
    <location>
        <begin position="188"/>
        <end position="210"/>
    </location>
</feature>
<accession>A0A919G4Z8</accession>
<dbReference type="InterPro" id="IPR003594">
    <property type="entry name" value="HATPase_dom"/>
</dbReference>
<keyword evidence="8" id="KW-0902">Two-component regulatory system</keyword>
<sequence>MDHPHDAPPAPGAPPVPGNQATARGPRLRRKPPSVLRFLTRLDLTTVSIARREVVWMWTVVLIAAVTLVAVGWPVTASGYGTHPAAAMTFTIVHCAAAILAVRWPWAGLGASVVGALALMVVTADAAPQWPWPWPVTVLLAHCLTVFVLALRHTWYWAASLWSAGAMLTVLAPAVITHGADAHAVANGVVLVSLSGGIALVGIIIRLWILSMVRMEQVERLSAEETGRRRELEERNRIARELHDVVAHSMSVITVQASTARYRLPGLDDAVQQEFEEIAASSRRALGEMRGLLGILRGQDTAPTAPLPNLSDVAELVESTRASGAVITYVGTDTVVPDAVGLTAFRVVQEALSNALRHAPGSTIAVTITGDGHDLRVRVTNTAPARSEDPTPGARLGLAGIRERAAALGGTVTAGPTPDGGFELTATLPVVEDDHPLLT</sequence>
<dbReference type="GO" id="GO:0016020">
    <property type="term" value="C:membrane"/>
    <property type="evidence" value="ECO:0007669"/>
    <property type="project" value="InterPro"/>
</dbReference>
<dbReference type="EMBL" id="BNAS01000006">
    <property type="protein sequence ID" value="GHH77658.1"/>
    <property type="molecule type" value="Genomic_DNA"/>
</dbReference>
<keyword evidence="4" id="KW-0808">Transferase</keyword>
<evidence type="ECO:0000313" key="13">
    <source>
        <dbReference type="Proteomes" id="UP000627369"/>
    </source>
</evidence>
<feature type="transmembrane region" description="Helical" evidence="10">
    <location>
        <begin position="85"/>
        <end position="102"/>
    </location>
</feature>
<feature type="transmembrane region" description="Helical" evidence="10">
    <location>
        <begin position="109"/>
        <end position="126"/>
    </location>
</feature>
<feature type="transmembrane region" description="Helical" evidence="10">
    <location>
        <begin position="132"/>
        <end position="151"/>
    </location>
</feature>
<dbReference type="AlphaFoldDB" id="A0A919G4Z8"/>
<feature type="domain" description="Histidine kinase/HSP90-like ATPase" evidence="11">
    <location>
        <begin position="339"/>
        <end position="432"/>
    </location>
</feature>
<dbReference type="PANTHER" id="PTHR24421:SF10">
    <property type="entry name" value="NITRATE_NITRITE SENSOR PROTEIN NARQ"/>
    <property type="match status" value="1"/>
</dbReference>
<evidence type="ECO:0000256" key="8">
    <source>
        <dbReference type="ARBA" id="ARBA00023012"/>
    </source>
</evidence>
<dbReference type="SUPFAM" id="SSF55874">
    <property type="entry name" value="ATPase domain of HSP90 chaperone/DNA topoisomerase II/histidine kinase"/>
    <property type="match status" value="1"/>
</dbReference>
<dbReference type="GO" id="GO:0000155">
    <property type="term" value="F:phosphorelay sensor kinase activity"/>
    <property type="evidence" value="ECO:0007669"/>
    <property type="project" value="InterPro"/>
</dbReference>
<keyword evidence="3" id="KW-0597">Phosphoprotein</keyword>
<feature type="region of interest" description="Disordered" evidence="9">
    <location>
        <begin position="1"/>
        <end position="28"/>
    </location>
</feature>
<dbReference type="Gene3D" id="1.20.5.1930">
    <property type="match status" value="1"/>
</dbReference>
<keyword evidence="6" id="KW-0418">Kinase</keyword>
<protein>
    <recommendedName>
        <fullName evidence="2">histidine kinase</fullName>
        <ecNumber evidence="2">2.7.13.3</ecNumber>
    </recommendedName>
</protein>
<dbReference type="SMART" id="SM00387">
    <property type="entry name" value="HATPase_c"/>
    <property type="match status" value="1"/>
</dbReference>
<comment type="caution">
    <text evidence="12">The sequence shown here is derived from an EMBL/GenBank/DDBJ whole genome shotgun (WGS) entry which is preliminary data.</text>
</comment>
<evidence type="ECO:0000256" key="3">
    <source>
        <dbReference type="ARBA" id="ARBA00022553"/>
    </source>
</evidence>
<dbReference type="InterPro" id="IPR036890">
    <property type="entry name" value="HATPase_C_sf"/>
</dbReference>
<dbReference type="GO" id="GO:0005524">
    <property type="term" value="F:ATP binding"/>
    <property type="evidence" value="ECO:0007669"/>
    <property type="project" value="UniProtKB-KW"/>
</dbReference>
<dbReference type="Pfam" id="PF07730">
    <property type="entry name" value="HisKA_3"/>
    <property type="match status" value="1"/>
</dbReference>
<dbReference type="GO" id="GO:0046983">
    <property type="term" value="F:protein dimerization activity"/>
    <property type="evidence" value="ECO:0007669"/>
    <property type="project" value="InterPro"/>
</dbReference>
<dbReference type="RefSeq" id="WP_189670965.1">
    <property type="nucleotide sequence ID" value="NZ_BNAS01000006.1"/>
</dbReference>
<name>A0A919G4Z8_9MICO</name>
<reference evidence="12" key="1">
    <citation type="journal article" date="2014" name="Int. J. Syst. Evol. Microbiol.">
        <title>Complete genome sequence of Corynebacterium casei LMG S-19264T (=DSM 44701T), isolated from a smear-ripened cheese.</title>
        <authorList>
            <consortium name="US DOE Joint Genome Institute (JGI-PGF)"/>
            <person name="Walter F."/>
            <person name="Albersmeier A."/>
            <person name="Kalinowski J."/>
            <person name="Ruckert C."/>
        </authorList>
    </citation>
    <scope>NUCLEOTIDE SEQUENCE</scope>
    <source>
        <strain evidence="12">CGMCC 4.7398</strain>
    </source>
</reference>
<keyword evidence="10" id="KW-0472">Membrane</keyword>
<keyword evidence="5" id="KW-0547">Nucleotide-binding</keyword>
<organism evidence="12 13">
    <name type="scientific">Promicromonospora soli</name>
    <dbReference type="NCBI Taxonomy" id="2035533"/>
    <lineage>
        <taxon>Bacteria</taxon>
        <taxon>Bacillati</taxon>
        <taxon>Actinomycetota</taxon>
        <taxon>Actinomycetes</taxon>
        <taxon>Micrococcales</taxon>
        <taxon>Promicromonosporaceae</taxon>
        <taxon>Promicromonospora</taxon>
    </lineage>
</organism>
<evidence type="ECO:0000256" key="5">
    <source>
        <dbReference type="ARBA" id="ARBA00022741"/>
    </source>
</evidence>
<evidence type="ECO:0000256" key="7">
    <source>
        <dbReference type="ARBA" id="ARBA00022840"/>
    </source>
</evidence>
<evidence type="ECO:0000313" key="12">
    <source>
        <dbReference type="EMBL" id="GHH77658.1"/>
    </source>
</evidence>
<proteinExistence type="predicted"/>
<dbReference type="InterPro" id="IPR050482">
    <property type="entry name" value="Sensor_HK_TwoCompSys"/>
</dbReference>
<evidence type="ECO:0000256" key="1">
    <source>
        <dbReference type="ARBA" id="ARBA00000085"/>
    </source>
</evidence>
<dbReference type="Proteomes" id="UP000627369">
    <property type="component" value="Unassembled WGS sequence"/>
</dbReference>
<keyword evidence="7" id="KW-0067">ATP-binding</keyword>
<gene>
    <name evidence="12" type="ORF">GCM10017772_39220</name>
</gene>
<keyword evidence="10" id="KW-0812">Transmembrane</keyword>
<dbReference type="EC" id="2.7.13.3" evidence="2"/>
<evidence type="ECO:0000256" key="4">
    <source>
        <dbReference type="ARBA" id="ARBA00022679"/>
    </source>
</evidence>
<evidence type="ECO:0000256" key="2">
    <source>
        <dbReference type="ARBA" id="ARBA00012438"/>
    </source>
</evidence>
<comment type="catalytic activity">
    <reaction evidence="1">
        <text>ATP + protein L-histidine = ADP + protein N-phospho-L-histidine.</text>
        <dbReference type="EC" id="2.7.13.3"/>
    </reaction>
</comment>